<dbReference type="PANTHER" id="PTHR38603:SF1">
    <property type="entry name" value="CHAPERONE NAPD"/>
    <property type="match status" value="1"/>
</dbReference>
<dbReference type="Gene3D" id="3.30.70.920">
    <property type="match status" value="1"/>
</dbReference>
<evidence type="ECO:0000256" key="3">
    <source>
        <dbReference type="ARBA" id="ARBA00023186"/>
    </source>
</evidence>
<dbReference type="AlphaFoldDB" id="A0AAU8LVN9"/>
<dbReference type="HAMAP" id="MF_02200">
    <property type="entry name" value="NapD"/>
    <property type="match status" value="1"/>
</dbReference>
<evidence type="ECO:0000256" key="2">
    <source>
        <dbReference type="ARBA" id="ARBA00022490"/>
    </source>
</evidence>
<evidence type="ECO:0000313" key="5">
    <source>
        <dbReference type="EMBL" id="XCN73137.1"/>
    </source>
</evidence>
<dbReference type="GO" id="GO:0005737">
    <property type="term" value="C:cytoplasm"/>
    <property type="evidence" value="ECO:0007669"/>
    <property type="project" value="UniProtKB-SubCell"/>
</dbReference>
<sequence length="80" mass="8710">MNISGIIVQVFPDTLEAVQQRLGELSGVEIHAVNKDEGSIVITLEDTPDNVPSDVMMDVQKTQGVLAASLIYNYCDEECV</sequence>
<gene>
    <name evidence="4" type="primary">napD</name>
    <name evidence="5" type="ORF">Q3M24_23185</name>
</gene>
<name>A0AAU8LVN9_9BACT</name>
<organism evidence="5">
    <name type="scientific">Candidatus Electrothrix aestuarii</name>
    <dbReference type="NCBI Taxonomy" id="3062594"/>
    <lineage>
        <taxon>Bacteria</taxon>
        <taxon>Pseudomonadati</taxon>
        <taxon>Thermodesulfobacteriota</taxon>
        <taxon>Desulfobulbia</taxon>
        <taxon>Desulfobulbales</taxon>
        <taxon>Desulfobulbaceae</taxon>
        <taxon>Candidatus Electrothrix</taxon>
    </lineage>
</organism>
<proteinExistence type="inferred from homology"/>
<comment type="subcellular location">
    <subcellularLocation>
        <location evidence="1 4">Cytoplasm</location>
    </subcellularLocation>
</comment>
<reference evidence="5" key="1">
    <citation type="journal article" date="2024" name="Syst. Appl. Microbiol.">
        <title>First single-strain enrichments of Electrothrix cable bacteria, description of E. aestuarii sp. nov. and E. rattekaaiensis sp. nov., and proposal of a cable bacteria taxonomy following the rules of the SeqCode.</title>
        <authorList>
            <person name="Plum-Jensen L.E."/>
            <person name="Schramm A."/>
            <person name="Marshall I.P.G."/>
        </authorList>
    </citation>
    <scope>NUCLEOTIDE SEQUENCE</scope>
    <source>
        <strain evidence="5">Rat1</strain>
    </source>
</reference>
<evidence type="ECO:0000256" key="4">
    <source>
        <dbReference type="HAMAP-Rule" id="MF_02200"/>
    </source>
</evidence>
<evidence type="ECO:0000256" key="1">
    <source>
        <dbReference type="ARBA" id="ARBA00004496"/>
    </source>
</evidence>
<dbReference type="KEGG" id="eaj:Q3M24_23185"/>
<keyword evidence="3 4" id="KW-0143">Chaperone</keyword>
<dbReference type="GO" id="GO:0051224">
    <property type="term" value="P:negative regulation of protein transport"/>
    <property type="evidence" value="ECO:0007669"/>
    <property type="project" value="UniProtKB-UniRule"/>
</dbReference>
<keyword evidence="2 4" id="KW-0963">Cytoplasm</keyword>
<dbReference type="Pfam" id="PF03927">
    <property type="entry name" value="NapD"/>
    <property type="match status" value="1"/>
</dbReference>
<comment type="subunit">
    <text evidence="4">Interacts with the cytoplasmic NapA precursor.</text>
</comment>
<dbReference type="PANTHER" id="PTHR38603">
    <property type="entry name" value="CHAPERONE NAPD"/>
    <property type="match status" value="1"/>
</dbReference>
<reference evidence="5" key="2">
    <citation type="submission" date="2024-06" db="EMBL/GenBank/DDBJ databases">
        <authorList>
            <person name="Plum-Jensen L.E."/>
            <person name="Schramm A."/>
            <person name="Marshall I.P.G."/>
        </authorList>
    </citation>
    <scope>NUCLEOTIDE SEQUENCE</scope>
    <source>
        <strain evidence="5">Rat1</strain>
    </source>
</reference>
<dbReference type="GO" id="GO:0005048">
    <property type="term" value="F:signal sequence binding"/>
    <property type="evidence" value="ECO:0007669"/>
    <property type="project" value="UniProtKB-UniRule"/>
</dbReference>
<accession>A0AAU8LVN9</accession>
<protein>
    <recommendedName>
        <fullName evidence="4">Chaperone NapD</fullName>
    </recommendedName>
    <alternativeName>
        <fullName evidence="4">NapA signal peptide-binding chaperone NapD</fullName>
    </alternativeName>
</protein>
<comment type="function">
    <text evidence="4">Chaperone for NapA, the catalytic subunit of the periplasmic nitrate reductase. It binds directly and specifically to the twin-arginine signal peptide of NapA, preventing premature interaction with the Tat translocase and premature export.</text>
</comment>
<dbReference type="InterPro" id="IPR005623">
    <property type="entry name" value="Chaperone_NapD_NO3_reduct"/>
</dbReference>
<dbReference type="EMBL" id="CP159373">
    <property type="protein sequence ID" value="XCN73137.1"/>
    <property type="molecule type" value="Genomic_DNA"/>
</dbReference>
<comment type="similarity">
    <text evidence="4">Belongs to the NapD family.</text>
</comment>